<proteinExistence type="predicted"/>
<reference evidence="2 3" key="1">
    <citation type="submission" date="2010-12" db="EMBL/GenBank/DDBJ databases">
        <title>Complete sequence of Bacillus cellulosilyticus DSM 2522.</title>
        <authorList>
            <consortium name="US DOE Joint Genome Institute"/>
            <person name="Lucas S."/>
            <person name="Copeland A."/>
            <person name="Lapidus A."/>
            <person name="Cheng J.-F."/>
            <person name="Bruce D."/>
            <person name="Goodwin L."/>
            <person name="Pitluck S."/>
            <person name="Chertkov O."/>
            <person name="Detter J.C."/>
            <person name="Han C."/>
            <person name="Tapia R."/>
            <person name="Land M."/>
            <person name="Hauser L."/>
            <person name="Jeffries C."/>
            <person name="Kyrpides N."/>
            <person name="Ivanova N."/>
            <person name="Mikhailova N."/>
            <person name="Brumm P."/>
            <person name="Mead D."/>
            <person name="Woyke T."/>
        </authorList>
    </citation>
    <scope>NUCLEOTIDE SEQUENCE [LARGE SCALE GENOMIC DNA]</scope>
    <source>
        <strain evidence="3">ATCC 21833 / DSM 2522 / FERM P-1141 / JCM 9156 / N-4</strain>
    </source>
</reference>
<organism evidence="2 3">
    <name type="scientific">Evansella cellulosilytica (strain ATCC 21833 / DSM 2522 / FERM P-1141 / JCM 9156 / N-4)</name>
    <name type="common">Bacillus cellulosilyticus</name>
    <dbReference type="NCBI Taxonomy" id="649639"/>
    <lineage>
        <taxon>Bacteria</taxon>
        <taxon>Bacillati</taxon>
        <taxon>Bacillota</taxon>
        <taxon>Bacilli</taxon>
        <taxon>Bacillales</taxon>
        <taxon>Bacillaceae</taxon>
        <taxon>Evansella</taxon>
    </lineage>
</organism>
<gene>
    <name evidence="2" type="ordered locus">Bcell_2184</name>
</gene>
<evidence type="ECO:0000313" key="2">
    <source>
        <dbReference type="EMBL" id="ADU30445.1"/>
    </source>
</evidence>
<dbReference type="KEGG" id="bco:Bcell_2184"/>
<dbReference type="OrthoDB" id="2624594at2"/>
<keyword evidence="3" id="KW-1185">Reference proteome</keyword>
<dbReference type="RefSeq" id="WP_013488781.1">
    <property type="nucleotide sequence ID" value="NC_014829.1"/>
</dbReference>
<dbReference type="SUPFAM" id="SSF52091">
    <property type="entry name" value="SpoIIaa-like"/>
    <property type="match status" value="1"/>
</dbReference>
<dbReference type="PANTHER" id="PTHR33745">
    <property type="entry name" value="RSBT ANTAGONIST PROTEIN RSBS-RELATED"/>
    <property type="match status" value="1"/>
</dbReference>
<dbReference type="PROSITE" id="PS50801">
    <property type="entry name" value="STAS"/>
    <property type="match status" value="1"/>
</dbReference>
<dbReference type="InterPro" id="IPR036513">
    <property type="entry name" value="STAS_dom_sf"/>
</dbReference>
<dbReference type="HOGENOM" id="CLU_096828_0_0_9"/>
<dbReference type="InterPro" id="IPR051932">
    <property type="entry name" value="Bact_StressResp_Reg"/>
</dbReference>
<evidence type="ECO:0000259" key="1">
    <source>
        <dbReference type="PROSITE" id="PS50801"/>
    </source>
</evidence>
<dbReference type="InterPro" id="IPR002645">
    <property type="entry name" value="STAS_dom"/>
</dbReference>
<name>E6U267_EVAC2</name>
<sequence>MLDQLPLPYFKINSSYEVIHYSDLATKEFHTVSSFLSLLDDESVKKFTCFVQPQNSIKKIEINMKNKSNEIRLCDIHIRWSDNIATLLVHSLDKKYDIVEDQLIQLRTRLSETNFELYERKEQLNQLLQRVNSLSAPIIPLSSSICLIPVFGDLDSEKLNVISQNFATIYAKDYEKVLIDITGVDIINQNCTSEYYDLLLTLKTMGKEVFIMGFHPRHVKGLPFRDIPVIKSLEEAINRWLITK</sequence>
<dbReference type="eggNOG" id="COG1366">
    <property type="taxonomic scope" value="Bacteria"/>
</dbReference>
<feature type="domain" description="STAS" evidence="1">
    <location>
        <begin position="135"/>
        <end position="220"/>
    </location>
</feature>
<dbReference type="EMBL" id="CP002394">
    <property type="protein sequence ID" value="ADU30445.1"/>
    <property type="molecule type" value="Genomic_DNA"/>
</dbReference>
<protein>
    <recommendedName>
        <fullName evidence="1">STAS domain-containing protein</fullName>
    </recommendedName>
</protein>
<dbReference type="AlphaFoldDB" id="E6U267"/>
<evidence type="ECO:0000313" key="3">
    <source>
        <dbReference type="Proteomes" id="UP000001401"/>
    </source>
</evidence>
<dbReference type="Proteomes" id="UP000001401">
    <property type="component" value="Chromosome"/>
</dbReference>
<accession>E6U267</accession>
<dbReference type="Gene3D" id="3.30.750.24">
    <property type="entry name" value="STAS domain"/>
    <property type="match status" value="1"/>
</dbReference>
<dbReference type="STRING" id="649639.Bcell_2184"/>